<dbReference type="PANTHER" id="PTHR45902">
    <property type="entry name" value="LATROPHILIN RECEPTOR-LIKE PROTEIN A"/>
    <property type="match status" value="1"/>
</dbReference>
<gene>
    <name evidence="2" type="primary">NCL1_49160</name>
    <name evidence="2" type="ORF">TNCT_106551</name>
</gene>
<evidence type="ECO:0008006" key="4">
    <source>
        <dbReference type="Google" id="ProtNLM"/>
    </source>
</evidence>
<accession>A0A8X6EZK2</accession>
<dbReference type="EMBL" id="BMAO01030100">
    <property type="protein sequence ID" value="GFQ65767.1"/>
    <property type="molecule type" value="Genomic_DNA"/>
</dbReference>
<dbReference type="PANTHER" id="PTHR45902:SF1">
    <property type="entry name" value="LATROPHILIN RECEPTOR-LIKE PROTEIN A"/>
    <property type="match status" value="1"/>
</dbReference>
<keyword evidence="1" id="KW-0732">Signal</keyword>
<name>A0A8X6EZK2_TRICU</name>
<evidence type="ECO:0000256" key="1">
    <source>
        <dbReference type="SAM" id="SignalP"/>
    </source>
</evidence>
<keyword evidence="3" id="KW-1185">Reference proteome</keyword>
<protein>
    <recommendedName>
        <fullName evidence="4">SMB domain-containing protein</fullName>
    </recommendedName>
</protein>
<comment type="caution">
    <text evidence="2">The sequence shown here is derived from an EMBL/GenBank/DDBJ whole genome shotgun (WGS) entry which is preliminary data.</text>
</comment>
<organism evidence="2 3">
    <name type="scientific">Trichonephila clavata</name>
    <name type="common">Joro spider</name>
    <name type="synonym">Nephila clavata</name>
    <dbReference type="NCBI Taxonomy" id="2740835"/>
    <lineage>
        <taxon>Eukaryota</taxon>
        <taxon>Metazoa</taxon>
        <taxon>Ecdysozoa</taxon>
        <taxon>Arthropoda</taxon>
        <taxon>Chelicerata</taxon>
        <taxon>Arachnida</taxon>
        <taxon>Araneae</taxon>
        <taxon>Araneomorphae</taxon>
        <taxon>Entelegynae</taxon>
        <taxon>Araneoidea</taxon>
        <taxon>Nephilidae</taxon>
        <taxon>Trichonephila</taxon>
    </lineage>
</organism>
<feature type="chain" id="PRO_5036476706" description="SMB domain-containing protein" evidence="1">
    <location>
        <begin position="31"/>
        <end position="365"/>
    </location>
</feature>
<feature type="signal peptide" evidence="1">
    <location>
        <begin position="1"/>
        <end position="30"/>
    </location>
</feature>
<sequence length="365" mass="41970">MLLIQVLKMKISHLSIQILVSSLLCIMGISEVICGTGNGNVDDELDFSDLQTLNFGCITHFDHGCNETRSNDDHLMRFNCICDHNCLLSGLCCLDSDFRPISKIPKPKVQVKCLPTYGTTSRDVLMVDQCEKPGTINDLCTTNGENWNDLFLLIPVTSKVSNITYKNYYCAVCNENPDVDQLTFWAVKLDGKFDFPEDPPVPTLTFHRAMKSWILKEDQNMEEPRNVSVSIEPLKTPEVKYCRKNVVTECASNWTDTDVEDKCNAFASVFTIIREDGTKIRYKNPYCAICNHDFTERFMCRELLYYTLHFFSKKVRRFVMEDEEKRCKDGAVYDIFSKKCRCKSEIPMSRGKKGTRNCVLRLSRF</sequence>
<evidence type="ECO:0000313" key="3">
    <source>
        <dbReference type="Proteomes" id="UP000887116"/>
    </source>
</evidence>
<proteinExistence type="predicted"/>
<dbReference type="Proteomes" id="UP000887116">
    <property type="component" value="Unassembled WGS sequence"/>
</dbReference>
<dbReference type="InterPro" id="IPR053231">
    <property type="entry name" value="GPCR_LN-TM7"/>
</dbReference>
<evidence type="ECO:0000313" key="2">
    <source>
        <dbReference type="EMBL" id="GFQ65767.1"/>
    </source>
</evidence>
<dbReference type="AlphaFoldDB" id="A0A8X6EZK2"/>
<dbReference type="OrthoDB" id="6422910at2759"/>
<reference evidence="2" key="1">
    <citation type="submission" date="2020-07" db="EMBL/GenBank/DDBJ databases">
        <title>Multicomponent nature underlies the extraordinary mechanical properties of spider dragline silk.</title>
        <authorList>
            <person name="Kono N."/>
            <person name="Nakamura H."/>
            <person name="Mori M."/>
            <person name="Yoshida Y."/>
            <person name="Ohtoshi R."/>
            <person name="Malay A.D."/>
            <person name="Moran D.A.P."/>
            <person name="Tomita M."/>
            <person name="Numata K."/>
            <person name="Arakawa K."/>
        </authorList>
    </citation>
    <scope>NUCLEOTIDE SEQUENCE</scope>
</reference>